<feature type="region of interest" description="Disordered" evidence="6">
    <location>
        <begin position="152"/>
        <end position="199"/>
    </location>
</feature>
<evidence type="ECO:0000256" key="4">
    <source>
        <dbReference type="ARBA" id="ARBA00022989"/>
    </source>
</evidence>
<dbReference type="Pfam" id="PF04024">
    <property type="entry name" value="PspC"/>
    <property type="match status" value="1"/>
</dbReference>
<keyword evidence="11" id="KW-1185">Reference proteome</keyword>
<evidence type="ECO:0000313" key="11">
    <source>
        <dbReference type="Proteomes" id="UP000606600"/>
    </source>
</evidence>
<comment type="caution">
    <text evidence="10">The sequence shown here is derived from an EMBL/GenBank/DDBJ whole genome shotgun (WGS) entry which is preliminary data.</text>
</comment>
<dbReference type="InterPro" id="IPR052027">
    <property type="entry name" value="PspC"/>
</dbReference>
<keyword evidence="5 7" id="KW-0472">Membrane</keyword>
<evidence type="ECO:0000256" key="7">
    <source>
        <dbReference type="SAM" id="Phobius"/>
    </source>
</evidence>
<name>A0ABR7WTZ3_9SPHI</name>
<keyword evidence="3 7" id="KW-0812">Transmembrane</keyword>
<keyword evidence="4 7" id="KW-1133">Transmembrane helix</keyword>
<feature type="transmembrane region" description="Helical" evidence="7">
    <location>
        <begin position="130"/>
        <end position="147"/>
    </location>
</feature>
<evidence type="ECO:0000259" key="9">
    <source>
        <dbReference type="Pfam" id="PF18917"/>
    </source>
</evidence>
<accession>A0ABR7WTZ3</accession>
<dbReference type="PANTHER" id="PTHR33885:SF3">
    <property type="entry name" value="PHAGE SHOCK PROTEIN C"/>
    <property type="match status" value="1"/>
</dbReference>
<dbReference type="Pfam" id="PF18917">
    <property type="entry name" value="LiaI-LiaF-like_TM1"/>
    <property type="match status" value="1"/>
</dbReference>
<dbReference type="InterPro" id="IPR043726">
    <property type="entry name" value="LiaI-LiaF-like_TM1"/>
</dbReference>
<evidence type="ECO:0000256" key="3">
    <source>
        <dbReference type="ARBA" id="ARBA00022692"/>
    </source>
</evidence>
<evidence type="ECO:0000256" key="5">
    <source>
        <dbReference type="ARBA" id="ARBA00023136"/>
    </source>
</evidence>
<evidence type="ECO:0000259" key="8">
    <source>
        <dbReference type="Pfam" id="PF04024"/>
    </source>
</evidence>
<evidence type="ECO:0000256" key="6">
    <source>
        <dbReference type="SAM" id="MobiDB-lite"/>
    </source>
</evidence>
<dbReference type="RefSeq" id="WP_191189638.1">
    <property type="nucleotide sequence ID" value="NZ_JACWMY010000006.1"/>
</dbReference>
<reference evidence="10 11" key="1">
    <citation type="submission" date="2020-09" db="EMBL/GenBank/DDBJ databases">
        <title>Novel species of Mucilaginibacter isolated from a glacier on the Tibetan Plateau.</title>
        <authorList>
            <person name="Liu Q."/>
            <person name="Xin Y.-H."/>
        </authorList>
    </citation>
    <scope>NUCLEOTIDE SEQUENCE [LARGE SCALE GENOMIC DNA]</scope>
    <source>
        <strain evidence="10 11">ZT4R22</strain>
    </source>
</reference>
<feature type="transmembrane region" description="Helical" evidence="7">
    <location>
        <begin position="34"/>
        <end position="57"/>
    </location>
</feature>
<feature type="transmembrane region" description="Helical" evidence="7">
    <location>
        <begin position="100"/>
        <end position="118"/>
    </location>
</feature>
<evidence type="ECO:0000313" key="10">
    <source>
        <dbReference type="EMBL" id="MBD1364987.1"/>
    </source>
</evidence>
<dbReference type="PANTHER" id="PTHR33885">
    <property type="entry name" value="PHAGE SHOCK PROTEIN C"/>
    <property type="match status" value="1"/>
</dbReference>
<dbReference type="EMBL" id="JACWMY010000006">
    <property type="protein sequence ID" value="MBD1364987.1"/>
    <property type="molecule type" value="Genomic_DNA"/>
</dbReference>
<evidence type="ECO:0000256" key="1">
    <source>
        <dbReference type="ARBA" id="ARBA00004162"/>
    </source>
</evidence>
<evidence type="ECO:0000256" key="2">
    <source>
        <dbReference type="ARBA" id="ARBA00022475"/>
    </source>
</evidence>
<protein>
    <submittedName>
        <fullName evidence="10">PspC domain-containing protein</fullName>
    </submittedName>
</protein>
<dbReference type="InterPro" id="IPR007168">
    <property type="entry name" value="Phageshock_PspC_N"/>
</dbReference>
<feature type="domain" description="LiaI-LiaF-like transmembrane region" evidence="9">
    <location>
        <begin position="102"/>
        <end position="144"/>
    </location>
</feature>
<comment type="subcellular location">
    <subcellularLocation>
        <location evidence="1">Cell membrane</location>
        <topology evidence="1">Single-pass membrane protein</topology>
    </subcellularLocation>
</comment>
<gene>
    <name evidence="10" type="ORF">IDJ77_14295</name>
</gene>
<keyword evidence="2" id="KW-1003">Cell membrane</keyword>
<organism evidence="10 11">
    <name type="scientific">Mucilaginibacter pankratovii</name>
    <dbReference type="NCBI Taxonomy" id="2772110"/>
    <lineage>
        <taxon>Bacteria</taxon>
        <taxon>Pseudomonadati</taxon>
        <taxon>Bacteroidota</taxon>
        <taxon>Sphingobacteriia</taxon>
        <taxon>Sphingobacteriales</taxon>
        <taxon>Sphingobacteriaceae</taxon>
        <taxon>Mucilaginibacter</taxon>
    </lineage>
</organism>
<proteinExistence type="predicted"/>
<feature type="compositionally biased region" description="Low complexity" evidence="6">
    <location>
        <begin position="159"/>
        <end position="177"/>
    </location>
</feature>
<sequence>MEKKLYRNEHGKMIGGVCAGIADYLAIDPTIVRLIFLVLFFGHGAGFLIYIILLVVLPKRNAMFNDPNFKPGVDYRVPPMQPFGEPFAYPPIPPKKASNVGVIFGAILIVMGTIFLIDEFDIIPDWDFDRLWPLIIVAAGAALLVAGQKKQPWEQKDWSATTNTTAAEPATESNSAEKTPGFDLTKKSDDQSTDNPTTI</sequence>
<feature type="domain" description="Phage shock protein PspC N-terminal" evidence="8">
    <location>
        <begin position="3"/>
        <end position="59"/>
    </location>
</feature>
<dbReference type="Proteomes" id="UP000606600">
    <property type="component" value="Unassembled WGS sequence"/>
</dbReference>